<evidence type="ECO:0000313" key="2">
    <source>
        <dbReference type="Proteomes" id="UP001060215"/>
    </source>
</evidence>
<evidence type="ECO:0000313" key="1">
    <source>
        <dbReference type="EMBL" id="KAI7996561.1"/>
    </source>
</evidence>
<name>A0ACC0GA88_9ERIC</name>
<protein>
    <submittedName>
        <fullName evidence="1">Uncharacterized protein</fullName>
    </submittedName>
</protein>
<proteinExistence type="predicted"/>
<accession>A0ACC0GA88</accession>
<comment type="caution">
    <text evidence="1">The sequence shown here is derived from an EMBL/GenBank/DDBJ whole genome shotgun (WGS) entry which is preliminary data.</text>
</comment>
<reference evidence="1 2" key="1">
    <citation type="journal article" date="2022" name="Plant J.">
        <title>Chromosome-level genome of Camellia lanceoleosa provides a valuable resource for understanding genome evolution and self-incompatibility.</title>
        <authorList>
            <person name="Gong W."/>
            <person name="Xiao S."/>
            <person name="Wang L."/>
            <person name="Liao Z."/>
            <person name="Chang Y."/>
            <person name="Mo W."/>
            <person name="Hu G."/>
            <person name="Li W."/>
            <person name="Zhao G."/>
            <person name="Zhu H."/>
            <person name="Hu X."/>
            <person name="Ji K."/>
            <person name="Xiang X."/>
            <person name="Song Q."/>
            <person name="Yuan D."/>
            <person name="Jin S."/>
            <person name="Zhang L."/>
        </authorList>
    </citation>
    <scope>NUCLEOTIDE SEQUENCE [LARGE SCALE GENOMIC DNA]</scope>
    <source>
        <strain evidence="1">SQ_2022a</strain>
    </source>
</reference>
<gene>
    <name evidence="1" type="ORF">LOK49_LG10G01479</name>
</gene>
<dbReference type="Proteomes" id="UP001060215">
    <property type="component" value="Chromosome 10"/>
</dbReference>
<keyword evidence="2" id="KW-1185">Reference proteome</keyword>
<organism evidence="1 2">
    <name type="scientific">Camellia lanceoleosa</name>
    <dbReference type="NCBI Taxonomy" id="1840588"/>
    <lineage>
        <taxon>Eukaryota</taxon>
        <taxon>Viridiplantae</taxon>
        <taxon>Streptophyta</taxon>
        <taxon>Embryophyta</taxon>
        <taxon>Tracheophyta</taxon>
        <taxon>Spermatophyta</taxon>
        <taxon>Magnoliopsida</taxon>
        <taxon>eudicotyledons</taxon>
        <taxon>Gunneridae</taxon>
        <taxon>Pentapetalae</taxon>
        <taxon>asterids</taxon>
        <taxon>Ericales</taxon>
        <taxon>Theaceae</taxon>
        <taxon>Camellia</taxon>
    </lineage>
</organism>
<sequence>MFQQTRGKRLLQLTDETCLVLERQFFSSQLGRSRLKKERQSDGIPTAVQLLLAMGQSLETWQVDSGSNLHPGHWLSLVMLRWKRLSLVPSFWCAANQMK</sequence>
<dbReference type="EMBL" id="CM045767">
    <property type="protein sequence ID" value="KAI7996561.1"/>
    <property type="molecule type" value="Genomic_DNA"/>
</dbReference>